<keyword evidence="8" id="KW-1185">Reference proteome</keyword>
<keyword evidence="4 6" id="KW-1133">Transmembrane helix</keyword>
<feature type="transmembrane region" description="Helical" evidence="6">
    <location>
        <begin position="318"/>
        <end position="339"/>
    </location>
</feature>
<dbReference type="PANTHER" id="PTHR30250:SF11">
    <property type="entry name" value="O-ANTIGEN TRANSPORTER-RELATED"/>
    <property type="match status" value="1"/>
</dbReference>
<accession>A0A0R1MJ97</accession>
<feature type="transmembrane region" description="Helical" evidence="6">
    <location>
        <begin position="7"/>
        <end position="29"/>
    </location>
</feature>
<gene>
    <name evidence="7" type="ORF">FC92_GL001532</name>
</gene>
<dbReference type="InterPro" id="IPR002797">
    <property type="entry name" value="Polysacc_synth"/>
</dbReference>
<evidence type="ECO:0000313" key="7">
    <source>
        <dbReference type="EMBL" id="KRL05242.1"/>
    </source>
</evidence>
<evidence type="ECO:0000256" key="6">
    <source>
        <dbReference type="SAM" id="Phobius"/>
    </source>
</evidence>
<feature type="transmembrane region" description="Helical" evidence="6">
    <location>
        <begin position="442"/>
        <end position="460"/>
    </location>
</feature>
<evidence type="ECO:0000256" key="5">
    <source>
        <dbReference type="ARBA" id="ARBA00023136"/>
    </source>
</evidence>
<feature type="transmembrane region" description="Helical" evidence="6">
    <location>
        <begin position="283"/>
        <end position="306"/>
    </location>
</feature>
<feature type="transmembrane region" description="Helical" evidence="6">
    <location>
        <begin position="110"/>
        <end position="133"/>
    </location>
</feature>
<dbReference type="GO" id="GO:0005886">
    <property type="term" value="C:plasma membrane"/>
    <property type="evidence" value="ECO:0007669"/>
    <property type="project" value="UniProtKB-SubCell"/>
</dbReference>
<dbReference type="Pfam" id="PF01943">
    <property type="entry name" value="Polysacc_synt"/>
    <property type="match status" value="1"/>
</dbReference>
<dbReference type="GeneID" id="98310962"/>
<feature type="transmembrane region" description="Helical" evidence="6">
    <location>
        <begin position="207"/>
        <end position="223"/>
    </location>
</feature>
<organism evidence="7 8">
    <name type="scientific">Liquorilactobacillus hordei DSM 19519</name>
    <dbReference type="NCBI Taxonomy" id="1423759"/>
    <lineage>
        <taxon>Bacteria</taxon>
        <taxon>Bacillati</taxon>
        <taxon>Bacillota</taxon>
        <taxon>Bacilli</taxon>
        <taxon>Lactobacillales</taxon>
        <taxon>Lactobacillaceae</taxon>
        <taxon>Liquorilactobacillus</taxon>
    </lineage>
</organism>
<sequence length="483" mass="55007">MKILKNYIYNVGYNLLTIILPIFTMPYVTGILSPKSIGINTATNATITYFLLAGSLGINIYGSREIAANRDDQKKTSQIFWEIEFLQFITITISVGCFIVFLSFQKQYQNYLLIQSVALIAGLFDISWFFMGLEDFKKTVLRNFMVKIGSAILIFTLIKDKNDLGLYIAILSFSQLVGNVTMWPYLRKLVDFPEIKNLRIFRHLRPAISLFIPQVAIMIYLTVNKTMIWKIDSVTASGFYDYTDKIIKITLAVVTSLGVVLLPRMTNLFSKNEHGKIERYLKYSATAMLCISIAITMGIAAVGQTFVNCFFKPAYHEIGILMIIEAPVIVLIAMSNLIGQQFLIPTRRNKEFTLSVTYGAISNIILNVPAIMLWGVRGAMAATVVAEFVVTYYQIMVYRKTMSVRKLFEGSWKYLVAAVIMFIPTFYLSNQLESGYRNYRNLLIEIMVGMVIYITANIILRTPAVKIFREFVQNNLKNKIRGK</sequence>
<keyword evidence="3 6" id="KW-0812">Transmembrane</keyword>
<feature type="transmembrane region" description="Helical" evidence="6">
    <location>
        <begin position="380"/>
        <end position="399"/>
    </location>
</feature>
<comment type="subcellular location">
    <subcellularLocation>
        <location evidence="1">Cell membrane</location>
        <topology evidence="1">Multi-pass membrane protein</topology>
    </subcellularLocation>
</comment>
<dbReference type="Proteomes" id="UP000051448">
    <property type="component" value="Unassembled WGS sequence"/>
</dbReference>
<feature type="transmembrane region" description="Helical" evidence="6">
    <location>
        <begin position="351"/>
        <end position="374"/>
    </location>
</feature>
<feature type="transmembrane region" description="Helical" evidence="6">
    <location>
        <begin position="411"/>
        <end position="430"/>
    </location>
</feature>
<dbReference type="AlphaFoldDB" id="A0A0R1MJ97"/>
<feature type="transmembrane region" description="Helical" evidence="6">
    <location>
        <begin position="41"/>
        <end position="62"/>
    </location>
</feature>
<name>A0A0R1MJ97_9LACO</name>
<dbReference type="RefSeq" id="WP_057870208.1">
    <property type="nucleotide sequence ID" value="NZ_AZDX01000045.1"/>
</dbReference>
<dbReference type="InterPro" id="IPR050833">
    <property type="entry name" value="Poly_Biosynth_Transport"/>
</dbReference>
<keyword evidence="2" id="KW-1003">Cell membrane</keyword>
<proteinExistence type="predicted"/>
<dbReference type="OrthoDB" id="9815702at2"/>
<keyword evidence="5 6" id="KW-0472">Membrane</keyword>
<evidence type="ECO:0000256" key="1">
    <source>
        <dbReference type="ARBA" id="ARBA00004651"/>
    </source>
</evidence>
<comment type="caution">
    <text evidence="7">The sequence shown here is derived from an EMBL/GenBank/DDBJ whole genome shotgun (WGS) entry which is preliminary data.</text>
</comment>
<dbReference type="PATRIC" id="fig|1423759.3.peg.1604"/>
<evidence type="ECO:0000313" key="8">
    <source>
        <dbReference type="Proteomes" id="UP000051448"/>
    </source>
</evidence>
<feature type="transmembrane region" description="Helical" evidence="6">
    <location>
        <begin position="164"/>
        <end position="186"/>
    </location>
</feature>
<reference evidence="7 8" key="1">
    <citation type="journal article" date="2015" name="Genome Announc.">
        <title>Expanding the biotechnology potential of lactobacilli through comparative genomics of 213 strains and associated genera.</title>
        <authorList>
            <person name="Sun Z."/>
            <person name="Harris H.M."/>
            <person name="McCann A."/>
            <person name="Guo C."/>
            <person name="Argimon S."/>
            <person name="Zhang W."/>
            <person name="Yang X."/>
            <person name="Jeffery I.B."/>
            <person name="Cooney J.C."/>
            <person name="Kagawa T.F."/>
            <person name="Liu W."/>
            <person name="Song Y."/>
            <person name="Salvetti E."/>
            <person name="Wrobel A."/>
            <person name="Rasinkangas P."/>
            <person name="Parkhill J."/>
            <person name="Rea M.C."/>
            <person name="O'Sullivan O."/>
            <person name="Ritari J."/>
            <person name="Douillard F.P."/>
            <person name="Paul Ross R."/>
            <person name="Yang R."/>
            <person name="Briner A.E."/>
            <person name="Felis G.E."/>
            <person name="de Vos W.M."/>
            <person name="Barrangou R."/>
            <person name="Klaenhammer T.R."/>
            <person name="Caufield P.W."/>
            <person name="Cui Y."/>
            <person name="Zhang H."/>
            <person name="O'Toole P.W."/>
        </authorList>
    </citation>
    <scope>NUCLEOTIDE SEQUENCE [LARGE SCALE GENOMIC DNA]</scope>
    <source>
        <strain evidence="7 8">DSM 19519</strain>
    </source>
</reference>
<feature type="transmembrane region" description="Helical" evidence="6">
    <location>
        <begin position="83"/>
        <end position="104"/>
    </location>
</feature>
<evidence type="ECO:0000256" key="3">
    <source>
        <dbReference type="ARBA" id="ARBA00022692"/>
    </source>
</evidence>
<dbReference type="PANTHER" id="PTHR30250">
    <property type="entry name" value="PST FAMILY PREDICTED COLANIC ACID TRANSPORTER"/>
    <property type="match status" value="1"/>
</dbReference>
<dbReference type="EMBL" id="AZDX01000045">
    <property type="protein sequence ID" value="KRL05242.1"/>
    <property type="molecule type" value="Genomic_DNA"/>
</dbReference>
<protein>
    <submittedName>
        <fullName evidence="7">Repeat unit transporter</fullName>
    </submittedName>
</protein>
<evidence type="ECO:0000256" key="2">
    <source>
        <dbReference type="ARBA" id="ARBA00022475"/>
    </source>
</evidence>
<feature type="transmembrane region" description="Helical" evidence="6">
    <location>
        <begin position="246"/>
        <end position="262"/>
    </location>
</feature>
<evidence type="ECO:0000256" key="4">
    <source>
        <dbReference type="ARBA" id="ARBA00022989"/>
    </source>
</evidence>
<dbReference type="STRING" id="1423759.FC92_GL001532"/>
<feature type="transmembrane region" description="Helical" evidence="6">
    <location>
        <begin position="140"/>
        <end position="158"/>
    </location>
</feature>